<accession>A0A0B6S359</accession>
<name>A0A0B6S359_BURPL</name>
<dbReference type="EMBL" id="CP002580">
    <property type="protein sequence ID" value="AJK47750.1"/>
    <property type="molecule type" value="Genomic_DNA"/>
</dbReference>
<reference evidence="1 2" key="2">
    <citation type="journal article" date="2016" name="Appl. Microbiol. Biotechnol.">
        <title>Mutations improving production and secretion of extracellular lipase by Burkholderia glumae PG1.</title>
        <authorList>
            <person name="Knapp A."/>
            <person name="Voget S."/>
            <person name="Gao R."/>
            <person name="Zaburannyi N."/>
            <person name="Krysciak D."/>
            <person name="Breuer M."/>
            <person name="Hauer B."/>
            <person name="Streit W.R."/>
            <person name="Muller R."/>
            <person name="Daniel R."/>
            <person name="Jaeger K.E."/>
        </authorList>
    </citation>
    <scope>NUCLEOTIDE SEQUENCE [LARGE SCALE GENOMIC DNA]</scope>
    <source>
        <strain evidence="1 2">PG1</strain>
    </source>
</reference>
<dbReference type="AlphaFoldDB" id="A0A0B6S359"/>
<dbReference type="HOGENOM" id="CLU_2080314_0_0_4"/>
<dbReference type="KEGG" id="bgp:BGL_1c32750"/>
<evidence type="ECO:0000313" key="2">
    <source>
        <dbReference type="Proteomes" id="UP000031838"/>
    </source>
</evidence>
<organism evidence="1 2">
    <name type="scientific">Burkholderia plantarii</name>
    <dbReference type="NCBI Taxonomy" id="41899"/>
    <lineage>
        <taxon>Bacteria</taxon>
        <taxon>Pseudomonadati</taxon>
        <taxon>Pseudomonadota</taxon>
        <taxon>Betaproteobacteria</taxon>
        <taxon>Burkholderiales</taxon>
        <taxon>Burkholderiaceae</taxon>
        <taxon>Burkholderia</taxon>
    </lineage>
</organism>
<reference evidence="2" key="1">
    <citation type="submission" date="2011-03" db="EMBL/GenBank/DDBJ databases">
        <authorList>
            <person name="Voget S."/>
            <person name="Streit W.R."/>
            <person name="Jaeger K.E."/>
            <person name="Daniel R."/>
        </authorList>
    </citation>
    <scope>NUCLEOTIDE SEQUENCE [LARGE SCALE GENOMIC DNA]</scope>
    <source>
        <strain evidence="2">PG1</strain>
    </source>
</reference>
<proteinExistence type="predicted"/>
<protein>
    <submittedName>
        <fullName evidence="1">Transposase</fullName>
    </submittedName>
</protein>
<evidence type="ECO:0000313" key="1">
    <source>
        <dbReference type="EMBL" id="AJK47750.1"/>
    </source>
</evidence>
<dbReference type="Proteomes" id="UP000031838">
    <property type="component" value="Chromosome 1"/>
</dbReference>
<sequence>MRAPRHETLHTKPVDGSTYWSVRTIAAETAISPTSVHRDFKLLGLPPHRSESFFALIDHQQGDPQRLVGSVKQLIKRIDLFVSHYNENCKPFVWTASANSILEKLHRLCSRISETGH</sequence>
<gene>
    <name evidence="1" type="ORF">BGL_1c32750</name>
</gene>
<keyword evidence="2" id="KW-1185">Reference proteome</keyword>